<evidence type="ECO:0000313" key="3">
    <source>
        <dbReference type="EMBL" id="GGG44453.1"/>
    </source>
</evidence>
<dbReference type="CDD" id="cd12820">
    <property type="entry name" value="LbR_YadA-like"/>
    <property type="match status" value="1"/>
</dbReference>
<evidence type="ECO:0000256" key="1">
    <source>
        <dbReference type="SAM" id="SignalP"/>
    </source>
</evidence>
<dbReference type="Pfam" id="PF05658">
    <property type="entry name" value="YadA_head"/>
    <property type="match status" value="2"/>
</dbReference>
<reference evidence="3" key="2">
    <citation type="submission" date="2020-09" db="EMBL/GenBank/DDBJ databases">
        <authorList>
            <person name="Sun Q."/>
            <person name="Zhou Y."/>
        </authorList>
    </citation>
    <scope>NUCLEOTIDE SEQUENCE</scope>
    <source>
        <strain evidence="3">CGMCC 1.12751</strain>
    </source>
</reference>
<reference evidence="3" key="1">
    <citation type="journal article" date="2014" name="Int. J. Syst. Evol. Microbiol.">
        <title>Complete genome sequence of Corynebacterium casei LMG S-19264T (=DSM 44701T), isolated from a smear-ripened cheese.</title>
        <authorList>
            <consortium name="US DOE Joint Genome Institute (JGI-PGF)"/>
            <person name="Walter F."/>
            <person name="Albersmeier A."/>
            <person name="Kalinowski J."/>
            <person name="Ruckert C."/>
        </authorList>
    </citation>
    <scope>NUCLEOTIDE SEQUENCE</scope>
    <source>
        <strain evidence="3">CGMCC 1.12751</strain>
    </source>
</reference>
<dbReference type="Gene3D" id="2.150.10.10">
    <property type="entry name" value="Serralysin-like metalloprotease, C-terminal"/>
    <property type="match status" value="2"/>
</dbReference>
<keyword evidence="4" id="KW-1185">Reference proteome</keyword>
<dbReference type="InterPro" id="IPR030392">
    <property type="entry name" value="S74_ICA"/>
</dbReference>
<evidence type="ECO:0000313" key="4">
    <source>
        <dbReference type="Proteomes" id="UP000625976"/>
    </source>
</evidence>
<dbReference type="Proteomes" id="UP000625976">
    <property type="component" value="Unassembled WGS sequence"/>
</dbReference>
<feature type="chain" id="PRO_5037562995" description="Peptidase S74 domain-containing protein" evidence="1">
    <location>
        <begin position="22"/>
        <end position="516"/>
    </location>
</feature>
<dbReference type="InterPro" id="IPR036388">
    <property type="entry name" value="WH-like_DNA-bd_sf"/>
</dbReference>
<evidence type="ECO:0000259" key="2">
    <source>
        <dbReference type="PROSITE" id="PS51688"/>
    </source>
</evidence>
<comment type="caution">
    <text evidence="3">The sequence shown here is derived from an EMBL/GenBank/DDBJ whole genome shotgun (WGS) entry which is preliminary data.</text>
</comment>
<feature type="domain" description="Peptidase S74" evidence="2">
    <location>
        <begin position="402"/>
        <end position="494"/>
    </location>
</feature>
<dbReference type="InterPro" id="IPR008640">
    <property type="entry name" value="Adhesin_Head_dom"/>
</dbReference>
<feature type="signal peptide" evidence="1">
    <location>
        <begin position="1"/>
        <end position="21"/>
    </location>
</feature>
<dbReference type="InterPro" id="IPR011049">
    <property type="entry name" value="Serralysin-like_metalloprot_C"/>
</dbReference>
<keyword evidence="1" id="KW-0732">Signal</keyword>
<sequence length="516" mass="55941">MKKLKQIVLGLALLIGYTANAQQGINYKALIKDDLGNVVVNQNVRLQFTILAIFSNGSPVFQETHDPIMSDANGIIITNIGDGAQSLSYGAFDDIDWGSHKHYLRVGIDITGGTNFVNMTTTEFNAVPYAKHAEIATNVSGLEKISEVNPETGFSQTGWRLIGMSPANYGTIGQNAIDLSYSSNNEELRGATGREAIAMGYNVGAYGYRSTAIGNSSKARGDYSLAAGSRAQANGTSSTAMGSDTFATGTSSMAMGDNTFASGRISTAMGIKTTAQSYAEIAIGSYNTSYVPSNTTDWDVNDRLFVIGNGQSTATANNAVTVLKNGNFGVNTSNPESLFEIAHQNGRPTPTNSNSNGLSIRNLSNNESWQFYSHQDGYLELLRNKSHKGSFNPNTGVYATVSDRRTKKDITPLENGTLNKVMQLNPVSYIMKDQTDSKRNLGLISQEAQELFPSITHYIEESDLLTLSYTELIPVLIKAIQEQQTIIDSQKTKTESLENQLAKVFMRLETFEATNN</sequence>
<dbReference type="GO" id="GO:0019867">
    <property type="term" value="C:outer membrane"/>
    <property type="evidence" value="ECO:0007669"/>
    <property type="project" value="InterPro"/>
</dbReference>
<dbReference type="EMBL" id="BMFQ01000002">
    <property type="protein sequence ID" value="GGG44453.1"/>
    <property type="molecule type" value="Genomic_DNA"/>
</dbReference>
<dbReference type="Gene3D" id="1.10.10.10">
    <property type="entry name" value="Winged helix-like DNA-binding domain superfamily/Winged helix DNA-binding domain"/>
    <property type="match status" value="1"/>
</dbReference>
<dbReference type="RefSeq" id="WP_188463461.1">
    <property type="nucleotide sequence ID" value="NZ_BMFQ01000002.1"/>
</dbReference>
<name>A0A917GGH6_9FLAO</name>
<dbReference type="SUPFAM" id="SSF101967">
    <property type="entry name" value="Adhesin YadA, collagen-binding domain"/>
    <property type="match status" value="1"/>
</dbReference>
<proteinExistence type="predicted"/>
<accession>A0A917GGH6</accession>
<protein>
    <recommendedName>
        <fullName evidence="2">Peptidase S74 domain-containing protein</fullName>
    </recommendedName>
</protein>
<gene>
    <name evidence="3" type="ORF">GCM10010976_15050</name>
</gene>
<dbReference type="AlphaFoldDB" id="A0A917GGH6"/>
<dbReference type="PROSITE" id="PS51688">
    <property type="entry name" value="ICA"/>
    <property type="match status" value="1"/>
</dbReference>
<dbReference type="Pfam" id="PF13884">
    <property type="entry name" value="Peptidase_S74"/>
    <property type="match status" value="1"/>
</dbReference>
<organism evidence="3 4">
    <name type="scientific">Bizionia arctica</name>
    <dbReference type="NCBI Taxonomy" id="1495645"/>
    <lineage>
        <taxon>Bacteria</taxon>
        <taxon>Pseudomonadati</taxon>
        <taxon>Bacteroidota</taxon>
        <taxon>Flavobacteriia</taxon>
        <taxon>Flavobacteriales</taxon>
        <taxon>Flavobacteriaceae</taxon>
        <taxon>Bizionia</taxon>
    </lineage>
</organism>